<dbReference type="InterPro" id="IPR001845">
    <property type="entry name" value="HTH_ArsR_DNA-bd_dom"/>
</dbReference>
<dbReference type="SMART" id="SM00418">
    <property type="entry name" value="HTH_ARSR"/>
    <property type="match status" value="1"/>
</dbReference>
<evidence type="ECO:0000313" key="4">
    <source>
        <dbReference type="Proteomes" id="UP000622860"/>
    </source>
</evidence>
<reference evidence="3" key="2">
    <citation type="submission" date="2020-09" db="EMBL/GenBank/DDBJ databases">
        <authorList>
            <person name="Sun Q."/>
            <person name="Zhou Y."/>
        </authorList>
    </citation>
    <scope>NUCLEOTIDE SEQUENCE</scope>
    <source>
        <strain evidence="3">CGMCC 1.12754</strain>
    </source>
</reference>
<organism evidence="3 4">
    <name type="scientific">Virgibacillus oceani</name>
    <dbReference type="NCBI Taxonomy" id="1479511"/>
    <lineage>
        <taxon>Bacteria</taxon>
        <taxon>Bacillati</taxon>
        <taxon>Bacillota</taxon>
        <taxon>Bacilli</taxon>
        <taxon>Bacillales</taxon>
        <taxon>Bacillaceae</taxon>
        <taxon>Virgibacillus</taxon>
    </lineage>
</organism>
<proteinExistence type="predicted"/>
<dbReference type="Gene3D" id="1.10.10.10">
    <property type="entry name" value="Winged helix-like DNA-binding domain superfamily/Winged helix DNA-binding domain"/>
    <property type="match status" value="1"/>
</dbReference>
<dbReference type="SUPFAM" id="SSF46785">
    <property type="entry name" value="Winged helix' DNA-binding domain"/>
    <property type="match status" value="1"/>
</dbReference>
<evidence type="ECO:0000259" key="2">
    <source>
        <dbReference type="PROSITE" id="PS50987"/>
    </source>
</evidence>
<keyword evidence="1" id="KW-0238">DNA-binding</keyword>
<dbReference type="CDD" id="cd00090">
    <property type="entry name" value="HTH_ARSR"/>
    <property type="match status" value="1"/>
</dbReference>
<dbReference type="InterPro" id="IPR036390">
    <property type="entry name" value="WH_DNA-bd_sf"/>
</dbReference>
<protein>
    <submittedName>
        <fullName evidence="3">Transcriptional regulator</fullName>
    </submittedName>
</protein>
<reference evidence="3" key="1">
    <citation type="journal article" date="2014" name="Int. J. Syst. Evol. Microbiol.">
        <title>Complete genome sequence of Corynebacterium casei LMG S-19264T (=DSM 44701T), isolated from a smear-ripened cheese.</title>
        <authorList>
            <consortium name="US DOE Joint Genome Institute (JGI-PGF)"/>
            <person name="Walter F."/>
            <person name="Albersmeier A."/>
            <person name="Kalinowski J."/>
            <person name="Ruckert C."/>
        </authorList>
    </citation>
    <scope>NUCLEOTIDE SEQUENCE</scope>
    <source>
        <strain evidence="3">CGMCC 1.12754</strain>
    </source>
</reference>
<dbReference type="GO" id="GO:0003700">
    <property type="term" value="F:DNA-binding transcription factor activity"/>
    <property type="evidence" value="ECO:0007669"/>
    <property type="project" value="InterPro"/>
</dbReference>
<dbReference type="PANTHER" id="PTHR38600:SF1">
    <property type="entry name" value="TRANSCRIPTIONAL REGULATORY PROTEIN"/>
    <property type="match status" value="1"/>
</dbReference>
<dbReference type="InterPro" id="IPR036388">
    <property type="entry name" value="WH-like_DNA-bd_sf"/>
</dbReference>
<feature type="domain" description="HTH arsR-type" evidence="2">
    <location>
        <begin position="6"/>
        <end position="101"/>
    </location>
</feature>
<dbReference type="Pfam" id="PF12840">
    <property type="entry name" value="HTH_20"/>
    <property type="match status" value="1"/>
</dbReference>
<dbReference type="PROSITE" id="PS50987">
    <property type="entry name" value="HTH_ARSR_2"/>
    <property type="match status" value="1"/>
</dbReference>
<dbReference type="GO" id="GO:0003677">
    <property type="term" value="F:DNA binding"/>
    <property type="evidence" value="ECO:0007669"/>
    <property type="project" value="UniProtKB-KW"/>
</dbReference>
<comment type="caution">
    <text evidence="3">The sequence shown here is derived from an EMBL/GenBank/DDBJ whole genome shotgun (WGS) entry which is preliminary data.</text>
</comment>
<evidence type="ECO:0000256" key="1">
    <source>
        <dbReference type="ARBA" id="ARBA00023125"/>
    </source>
</evidence>
<dbReference type="EMBL" id="BMFR01000004">
    <property type="protein sequence ID" value="GGG72238.1"/>
    <property type="molecule type" value="Genomic_DNA"/>
</dbReference>
<dbReference type="AlphaFoldDB" id="A0A917H9Y6"/>
<gene>
    <name evidence="3" type="ORF">GCM10011398_15740</name>
</gene>
<name>A0A917H9Y6_9BACI</name>
<accession>A0A917H9Y6</accession>
<keyword evidence="4" id="KW-1185">Reference proteome</keyword>
<evidence type="ECO:0000313" key="3">
    <source>
        <dbReference type="EMBL" id="GGG72238.1"/>
    </source>
</evidence>
<dbReference type="InterPro" id="IPR011991">
    <property type="entry name" value="ArsR-like_HTH"/>
</dbReference>
<dbReference type="Proteomes" id="UP000622860">
    <property type="component" value="Unassembled WGS sequence"/>
</dbReference>
<sequence>MVAYNVTMENKDNMDKVFKALADSSRRKLLDHLFNKNGQTLNDLCEFLDMTRQSVTKHLLILEKANLVVIEWQGRNKLHYLNAAPLGEIYNRWIRKYEHQRIEALQELKNNLEEGNHE</sequence>
<dbReference type="PANTHER" id="PTHR38600">
    <property type="entry name" value="TRANSCRIPTIONAL REGULATORY PROTEIN"/>
    <property type="match status" value="1"/>
</dbReference>